<dbReference type="SUPFAM" id="SSF52440">
    <property type="entry name" value="PreATP-grasp domain"/>
    <property type="match status" value="1"/>
</dbReference>
<dbReference type="EC" id="6.3.4.14" evidence="2"/>
<evidence type="ECO:0000259" key="11">
    <source>
        <dbReference type="PROSITE" id="PS50979"/>
    </source>
</evidence>
<dbReference type="InterPro" id="IPR000089">
    <property type="entry name" value="Biotin_lipoyl"/>
</dbReference>
<keyword evidence="3" id="KW-0436">Ligase</keyword>
<dbReference type="RefSeq" id="WP_064898070.1">
    <property type="nucleotide sequence ID" value="NZ_JAYXBT010000010.1"/>
</dbReference>
<keyword evidence="4 8" id="KW-0547">Nucleotide-binding</keyword>
<dbReference type="AlphaFoldDB" id="A0A1A1YKS1"/>
<dbReference type="InterPro" id="IPR011761">
    <property type="entry name" value="ATP-grasp"/>
</dbReference>
<proteinExistence type="predicted"/>
<dbReference type="Pfam" id="PF02786">
    <property type="entry name" value="CPSase_L_D2"/>
    <property type="match status" value="1"/>
</dbReference>
<comment type="catalytic activity">
    <reaction evidence="7">
        <text>N(6)-biotinyl-L-lysyl-[protein] + hydrogencarbonate + ATP = N(6)-carboxybiotinyl-L-lysyl-[protein] + ADP + phosphate + H(+)</text>
        <dbReference type="Rhea" id="RHEA:13501"/>
        <dbReference type="Rhea" id="RHEA-COMP:10505"/>
        <dbReference type="Rhea" id="RHEA-COMP:10506"/>
        <dbReference type="ChEBI" id="CHEBI:15378"/>
        <dbReference type="ChEBI" id="CHEBI:17544"/>
        <dbReference type="ChEBI" id="CHEBI:30616"/>
        <dbReference type="ChEBI" id="CHEBI:43474"/>
        <dbReference type="ChEBI" id="CHEBI:83144"/>
        <dbReference type="ChEBI" id="CHEBI:83145"/>
        <dbReference type="ChEBI" id="CHEBI:456216"/>
        <dbReference type="EC" id="6.3.4.14"/>
    </reaction>
    <physiologicalReaction direction="left-to-right" evidence="7">
        <dbReference type="Rhea" id="RHEA:13502"/>
    </physiologicalReaction>
</comment>
<organism evidence="12 13">
    <name type="scientific">Mycolicibacterium conceptionense</name>
    <dbReference type="NCBI Taxonomy" id="451644"/>
    <lineage>
        <taxon>Bacteria</taxon>
        <taxon>Bacillati</taxon>
        <taxon>Actinomycetota</taxon>
        <taxon>Actinomycetes</taxon>
        <taxon>Mycobacteriales</taxon>
        <taxon>Mycobacteriaceae</taxon>
        <taxon>Mycolicibacterium</taxon>
    </lineage>
</organism>
<evidence type="ECO:0000313" key="12">
    <source>
        <dbReference type="EMBL" id="OBF16170.1"/>
    </source>
</evidence>
<dbReference type="GO" id="GO:0004075">
    <property type="term" value="F:biotin carboxylase activity"/>
    <property type="evidence" value="ECO:0007669"/>
    <property type="project" value="UniProtKB-EC"/>
</dbReference>
<dbReference type="InterPro" id="IPR011764">
    <property type="entry name" value="Biotin_carboxylation_dom"/>
</dbReference>
<comment type="caution">
    <text evidence="12">The sequence shown here is derived from an EMBL/GenBank/DDBJ whole genome shotgun (WGS) entry which is preliminary data.</text>
</comment>
<evidence type="ECO:0000256" key="8">
    <source>
        <dbReference type="PROSITE-ProRule" id="PRU00409"/>
    </source>
</evidence>
<evidence type="ECO:0000256" key="6">
    <source>
        <dbReference type="ARBA" id="ARBA00023267"/>
    </source>
</evidence>
<dbReference type="PROSITE" id="PS00188">
    <property type="entry name" value="BIOTIN"/>
    <property type="match status" value="1"/>
</dbReference>
<dbReference type="SUPFAM" id="SSF56059">
    <property type="entry name" value="Glutathione synthetase ATP-binding domain-like"/>
    <property type="match status" value="1"/>
</dbReference>
<dbReference type="Pfam" id="PF02785">
    <property type="entry name" value="Biotin_carb_C"/>
    <property type="match status" value="1"/>
</dbReference>
<dbReference type="SMART" id="SM00878">
    <property type="entry name" value="Biotin_carb_C"/>
    <property type="match status" value="1"/>
</dbReference>
<dbReference type="InterPro" id="IPR048429">
    <property type="entry name" value="MCC_alpha_BT"/>
</dbReference>
<evidence type="ECO:0000256" key="2">
    <source>
        <dbReference type="ARBA" id="ARBA00013263"/>
    </source>
</evidence>
<evidence type="ECO:0000256" key="7">
    <source>
        <dbReference type="ARBA" id="ARBA00048501"/>
    </source>
</evidence>
<dbReference type="GO" id="GO:0005524">
    <property type="term" value="F:ATP binding"/>
    <property type="evidence" value="ECO:0007669"/>
    <property type="project" value="UniProtKB-UniRule"/>
</dbReference>
<dbReference type="PANTHER" id="PTHR18866:SF126">
    <property type="entry name" value="BIOTIN CARBOXYLASE"/>
    <property type="match status" value="1"/>
</dbReference>
<dbReference type="InterPro" id="IPR001882">
    <property type="entry name" value="Biotin_BS"/>
</dbReference>
<dbReference type="PROSITE" id="PS50968">
    <property type="entry name" value="BIOTINYL_LIPOYL"/>
    <property type="match status" value="1"/>
</dbReference>
<keyword evidence="5 8" id="KW-0067">ATP-binding</keyword>
<dbReference type="InterPro" id="IPR005481">
    <property type="entry name" value="BC-like_N"/>
</dbReference>
<dbReference type="InterPro" id="IPR005482">
    <property type="entry name" value="Biotin_COase_C"/>
</dbReference>
<accession>A0A1A1YKS1</accession>
<feature type="domain" description="Lipoyl-binding" evidence="9">
    <location>
        <begin position="557"/>
        <end position="638"/>
    </location>
</feature>
<dbReference type="Proteomes" id="UP000093779">
    <property type="component" value="Unassembled WGS sequence"/>
</dbReference>
<dbReference type="FunFam" id="2.40.50.100:FF:000003">
    <property type="entry name" value="Acetyl-CoA carboxylase biotin carboxyl carrier protein"/>
    <property type="match status" value="1"/>
</dbReference>
<dbReference type="Gene3D" id="3.30.470.20">
    <property type="entry name" value="ATP-grasp fold, B domain"/>
    <property type="match status" value="1"/>
</dbReference>
<evidence type="ECO:0000256" key="3">
    <source>
        <dbReference type="ARBA" id="ARBA00022598"/>
    </source>
</evidence>
<dbReference type="Pfam" id="PF00364">
    <property type="entry name" value="Biotin_lipoyl"/>
    <property type="match status" value="1"/>
</dbReference>
<dbReference type="CDD" id="cd06850">
    <property type="entry name" value="biotinyl_domain"/>
    <property type="match status" value="1"/>
</dbReference>
<evidence type="ECO:0000256" key="4">
    <source>
        <dbReference type="ARBA" id="ARBA00022741"/>
    </source>
</evidence>
<comment type="cofactor">
    <cofactor evidence="1">
        <name>biotin</name>
        <dbReference type="ChEBI" id="CHEBI:57586"/>
    </cofactor>
</comment>
<evidence type="ECO:0000256" key="1">
    <source>
        <dbReference type="ARBA" id="ARBA00001953"/>
    </source>
</evidence>
<dbReference type="Pfam" id="PF00289">
    <property type="entry name" value="Biotin_carb_N"/>
    <property type="match status" value="1"/>
</dbReference>
<dbReference type="PROSITE" id="PS50975">
    <property type="entry name" value="ATP_GRASP"/>
    <property type="match status" value="1"/>
</dbReference>
<dbReference type="Gene3D" id="2.40.50.100">
    <property type="match status" value="1"/>
</dbReference>
<feature type="domain" description="Biotin carboxylation" evidence="11">
    <location>
        <begin position="1"/>
        <end position="432"/>
    </location>
</feature>
<dbReference type="PROSITE" id="PS50979">
    <property type="entry name" value="BC"/>
    <property type="match status" value="1"/>
</dbReference>
<dbReference type="InterPro" id="IPR011053">
    <property type="entry name" value="Single_hybrid_motif"/>
</dbReference>
<dbReference type="InterPro" id="IPR016185">
    <property type="entry name" value="PreATP-grasp_dom_sf"/>
</dbReference>
<dbReference type="EMBL" id="LZHX01000078">
    <property type="protein sequence ID" value="OBF16170.1"/>
    <property type="molecule type" value="Genomic_DNA"/>
</dbReference>
<dbReference type="InterPro" id="IPR005479">
    <property type="entry name" value="CPAse_ATP-bd"/>
</dbReference>
<protein>
    <recommendedName>
        <fullName evidence="2">biotin carboxylase</fullName>
        <ecNumber evidence="2">6.3.4.14</ecNumber>
    </recommendedName>
</protein>
<dbReference type="SUPFAM" id="SSF51246">
    <property type="entry name" value="Rudiment single hybrid motif"/>
    <property type="match status" value="1"/>
</dbReference>
<dbReference type="PROSITE" id="PS00867">
    <property type="entry name" value="CPSASE_2"/>
    <property type="match status" value="1"/>
</dbReference>
<dbReference type="Pfam" id="PF21139">
    <property type="entry name" value="BT_MCC_alpha"/>
    <property type="match status" value="1"/>
</dbReference>
<name>A0A1A1YKS1_9MYCO</name>
<gene>
    <name evidence="12" type="ORF">A5726_21795</name>
</gene>
<keyword evidence="6" id="KW-0092">Biotin</keyword>
<sequence length="644" mass="68193">MITRVLVANRGEITRRVFETCRRLGIGTVAVYTDPDAGSPHVVEADARVRLEGNNGYLDSAQIIAAARAAGADAVHPGYGFLSENPDFAAAVIDAGLTWIGPPVNAVQAMGSKIEAKKMMAAAGVPVLTELDPSTVTADQLPVLVKASAGGGGRGMRVVRELSDLASEVAAAQREAQSAFGDPTVFCERYLAAGHHVEVQVLADEHGTVWAVGERECSIQRRHQKVIEEAPSPLVERTPGMREKLFDAARLAAEAIGYTGAGTVEFMADDKGDFFFLEMNTRLQVEHPVTEATTGLDLVELQILVADGGRLDAQPPVSRGSAIEARLYAEDPAKGWQPQAGTVHRFDVPGQVRVDTGIEDGSVVSIFYDPMLAKVISYAPTRRQAATVLADALARTKIHGLRTNRDLLVNVLRHPAFLDGATDTAFFDTHDLDALAAPLAGAEALRLSAIAATLADAAHNRSSARVFGAAPSGWRNLASGYQSRTYRDVAGDEAPVRYRFSRTGVDLPDDDGIALVSATPERVVLSINGVERAFDVARYGDQVFVDSALGPVALTALPRFPDPDDAVAHGSLLAPMPGSVVRVGATVGDTVTAGQPLIWLEAMKMEHTIAAPEDGVLTELNVAAGQQVEVGAVLARVESEGEQS</sequence>
<evidence type="ECO:0000259" key="10">
    <source>
        <dbReference type="PROSITE" id="PS50975"/>
    </source>
</evidence>
<dbReference type="SUPFAM" id="SSF51230">
    <property type="entry name" value="Single hybrid motif"/>
    <property type="match status" value="1"/>
</dbReference>
<dbReference type="PANTHER" id="PTHR18866">
    <property type="entry name" value="CARBOXYLASE:PYRUVATE/ACETYL-COA/PROPIONYL-COA CARBOXYLASE"/>
    <property type="match status" value="1"/>
</dbReference>
<evidence type="ECO:0000313" key="13">
    <source>
        <dbReference type="Proteomes" id="UP000093779"/>
    </source>
</evidence>
<reference evidence="12 13" key="1">
    <citation type="submission" date="2016-06" db="EMBL/GenBank/DDBJ databases">
        <authorList>
            <person name="Kjaerup R.B."/>
            <person name="Dalgaard T.S."/>
            <person name="Juul-Madsen H.R."/>
        </authorList>
    </citation>
    <scope>NUCLEOTIDE SEQUENCE [LARGE SCALE GENOMIC DNA]</scope>
    <source>
        <strain evidence="12 13">ACS1953</strain>
    </source>
</reference>
<evidence type="ECO:0000256" key="5">
    <source>
        <dbReference type="ARBA" id="ARBA00022840"/>
    </source>
</evidence>
<evidence type="ECO:0000259" key="9">
    <source>
        <dbReference type="PROSITE" id="PS50968"/>
    </source>
</evidence>
<dbReference type="InterPro" id="IPR050856">
    <property type="entry name" value="Biotin_carboxylase_complex"/>
</dbReference>
<dbReference type="GO" id="GO:0046872">
    <property type="term" value="F:metal ion binding"/>
    <property type="evidence" value="ECO:0007669"/>
    <property type="project" value="InterPro"/>
</dbReference>
<feature type="domain" description="ATP-grasp" evidence="10">
    <location>
        <begin position="94"/>
        <end position="307"/>
    </location>
</feature>
<dbReference type="InterPro" id="IPR011054">
    <property type="entry name" value="Rudment_hybrid_motif"/>
</dbReference>